<dbReference type="Proteomes" id="UP000308697">
    <property type="component" value="Unassembled WGS sequence"/>
</dbReference>
<dbReference type="PANTHER" id="PTHR21310:SF40">
    <property type="entry name" value="AMINOGLYCOSIDE PHOSPHOTRANSFERASE DOMAIN-CONTAINING PROTEIN-RELATED"/>
    <property type="match status" value="1"/>
</dbReference>
<evidence type="ECO:0000259" key="1">
    <source>
        <dbReference type="Pfam" id="PF01636"/>
    </source>
</evidence>
<evidence type="ECO:0000313" key="3">
    <source>
        <dbReference type="Proteomes" id="UP000308697"/>
    </source>
</evidence>
<dbReference type="InterPro" id="IPR041726">
    <property type="entry name" value="ACAD10_11_N"/>
</dbReference>
<name>A0A4U0NVS4_9ACTN</name>
<dbReference type="RefSeq" id="WP_136737752.1">
    <property type="nucleotide sequence ID" value="NZ_SUMB01000001.1"/>
</dbReference>
<organism evidence="2 3">
    <name type="scientific">Streptomyces piniterrae</name>
    <dbReference type="NCBI Taxonomy" id="2571125"/>
    <lineage>
        <taxon>Bacteria</taxon>
        <taxon>Bacillati</taxon>
        <taxon>Actinomycetota</taxon>
        <taxon>Actinomycetes</taxon>
        <taxon>Kitasatosporales</taxon>
        <taxon>Streptomycetaceae</taxon>
        <taxon>Streptomyces</taxon>
    </lineage>
</organism>
<dbReference type="Pfam" id="PF01636">
    <property type="entry name" value="APH"/>
    <property type="match status" value="1"/>
</dbReference>
<dbReference type="InterPro" id="IPR051678">
    <property type="entry name" value="AGP_Transferase"/>
</dbReference>
<dbReference type="SUPFAM" id="SSF56112">
    <property type="entry name" value="Protein kinase-like (PK-like)"/>
    <property type="match status" value="1"/>
</dbReference>
<reference evidence="2 3" key="1">
    <citation type="submission" date="2019-04" db="EMBL/GenBank/DDBJ databases">
        <title>Streptomyces piniterrae sp. nov., a heliquinomycin-producing actinomycete isolated from rhizosphere soil of Pinus yunnanensis.</title>
        <authorList>
            <person name="Zhuang X."/>
            <person name="Zhao J."/>
        </authorList>
    </citation>
    <scope>NUCLEOTIDE SEQUENCE [LARGE SCALE GENOMIC DNA]</scope>
    <source>
        <strain evidence="3">jys28</strain>
    </source>
</reference>
<protein>
    <submittedName>
        <fullName evidence="2">Phosphotransferase family protein</fullName>
    </submittedName>
</protein>
<dbReference type="Gene3D" id="3.30.200.20">
    <property type="entry name" value="Phosphorylase Kinase, domain 1"/>
    <property type="match status" value="1"/>
</dbReference>
<proteinExistence type="predicted"/>
<comment type="caution">
    <text evidence="2">The sequence shown here is derived from an EMBL/GenBank/DDBJ whole genome shotgun (WGS) entry which is preliminary data.</text>
</comment>
<dbReference type="EMBL" id="SUMB01000001">
    <property type="protein sequence ID" value="TJZ58799.1"/>
    <property type="molecule type" value="Genomic_DNA"/>
</dbReference>
<dbReference type="CDD" id="cd05154">
    <property type="entry name" value="ACAD10_11_N-like"/>
    <property type="match status" value="1"/>
</dbReference>
<evidence type="ECO:0000313" key="2">
    <source>
        <dbReference type="EMBL" id="TJZ58799.1"/>
    </source>
</evidence>
<dbReference type="OrthoDB" id="3339041at2"/>
<dbReference type="AlphaFoldDB" id="A0A4U0NVS4"/>
<sequence>MTTAPRPRTTTRDPETLTRRLTAWLDTRLPGARATGATVPDSNGMSSETLLFDIDHPEPPPPGTPMSCALRLAADPAAYTVFPRYDMARQYRTMRLVADRTDLPVPRTLWLEEDPAHLGAPFFVMERAVGRVPPDVMPYTYEGNWLHDAGDDDRAHLEAASVSVLARLHDQVPCEEAGFLGAPGSGPGTALHRHVEAQRAYYAWVVEGRPRSPVIERGFDWLAGHWPSDPGETVLTWGDARIGNIVYDGFAPAAVLDWEMAALGPRELDLGWMIYLHRFFQDLTVGSGQRGLPDFLSRDRVERRYARLTGHTPRDMEFHTLYAALRHAVVMLRVAYRQVHFGEVPVPADADALILHRDTLEAMIDGRYW</sequence>
<dbReference type="PANTHER" id="PTHR21310">
    <property type="entry name" value="AMINOGLYCOSIDE PHOSPHOTRANSFERASE-RELATED-RELATED"/>
    <property type="match status" value="1"/>
</dbReference>
<keyword evidence="2" id="KW-0808">Transferase</keyword>
<gene>
    <name evidence="2" type="ORF">FCH28_01140</name>
</gene>
<dbReference type="Gene3D" id="3.90.1200.10">
    <property type="match status" value="1"/>
</dbReference>
<keyword evidence="3" id="KW-1185">Reference proteome</keyword>
<feature type="domain" description="Aminoglycoside phosphotransferase" evidence="1">
    <location>
        <begin position="86"/>
        <end position="280"/>
    </location>
</feature>
<dbReference type="InterPro" id="IPR011009">
    <property type="entry name" value="Kinase-like_dom_sf"/>
</dbReference>
<dbReference type="GO" id="GO:0016740">
    <property type="term" value="F:transferase activity"/>
    <property type="evidence" value="ECO:0007669"/>
    <property type="project" value="UniProtKB-KW"/>
</dbReference>
<accession>A0A4U0NVS4</accession>
<dbReference type="InterPro" id="IPR002575">
    <property type="entry name" value="Aminoglycoside_PTrfase"/>
</dbReference>